<accession>A0ABD5QKG4</accession>
<dbReference type="Pfam" id="PF18545">
    <property type="entry name" value="HalOD1"/>
    <property type="match status" value="1"/>
</dbReference>
<dbReference type="InterPro" id="IPR040624">
    <property type="entry name" value="HalOD1"/>
</dbReference>
<feature type="domain" description="Halobacterial output" evidence="1">
    <location>
        <begin position="15"/>
        <end position="54"/>
    </location>
</feature>
<comment type="caution">
    <text evidence="2">The sequence shown here is derived from an EMBL/GenBank/DDBJ whole genome shotgun (WGS) entry which is preliminary data.</text>
</comment>
<sequence>MDRLETCGLDKDDYQLYDAVDVEALEQLLTSANEDIEVQLTVKGVRLALTPDGVNRVFADSTDSADQ</sequence>
<dbReference type="EMBL" id="JBHSJG010000059">
    <property type="protein sequence ID" value="MFC4990064.1"/>
    <property type="molecule type" value="Genomic_DNA"/>
</dbReference>
<proteinExistence type="predicted"/>
<dbReference type="AlphaFoldDB" id="A0ABD5QKG4"/>
<reference evidence="2 3" key="1">
    <citation type="journal article" date="2019" name="Int. J. Syst. Evol. Microbiol.">
        <title>The Global Catalogue of Microorganisms (GCM) 10K type strain sequencing project: providing services to taxonomists for standard genome sequencing and annotation.</title>
        <authorList>
            <consortium name="The Broad Institute Genomics Platform"/>
            <consortium name="The Broad Institute Genome Sequencing Center for Infectious Disease"/>
            <person name="Wu L."/>
            <person name="Ma J."/>
        </authorList>
    </citation>
    <scope>NUCLEOTIDE SEQUENCE [LARGE SCALE GENOMIC DNA]</scope>
    <source>
        <strain evidence="2 3">CGMCC 1.15824</strain>
    </source>
</reference>
<evidence type="ECO:0000313" key="2">
    <source>
        <dbReference type="EMBL" id="MFC4990064.1"/>
    </source>
</evidence>
<gene>
    <name evidence="2" type="ORF">ACFPFO_20410</name>
</gene>
<dbReference type="RefSeq" id="WP_318247920.1">
    <property type="nucleotide sequence ID" value="NZ_JAIVEF010000032.1"/>
</dbReference>
<organism evidence="2 3">
    <name type="scientific">Saliphagus infecundisoli</name>
    <dbReference type="NCBI Taxonomy" id="1849069"/>
    <lineage>
        <taxon>Archaea</taxon>
        <taxon>Methanobacteriati</taxon>
        <taxon>Methanobacteriota</taxon>
        <taxon>Stenosarchaea group</taxon>
        <taxon>Halobacteria</taxon>
        <taxon>Halobacteriales</taxon>
        <taxon>Natrialbaceae</taxon>
        <taxon>Saliphagus</taxon>
    </lineage>
</organism>
<keyword evidence="3" id="KW-1185">Reference proteome</keyword>
<name>A0ABD5QKG4_9EURY</name>
<protein>
    <submittedName>
        <fullName evidence="2">HalOD1 output domain-containing protein</fullName>
    </submittedName>
</protein>
<evidence type="ECO:0000313" key="3">
    <source>
        <dbReference type="Proteomes" id="UP001595925"/>
    </source>
</evidence>
<evidence type="ECO:0000259" key="1">
    <source>
        <dbReference type="Pfam" id="PF18545"/>
    </source>
</evidence>
<dbReference type="Proteomes" id="UP001595925">
    <property type="component" value="Unassembled WGS sequence"/>
</dbReference>